<keyword evidence="2" id="KW-1185">Reference proteome</keyword>
<sequence length="274" mass="30589">MVKGLVFRVEHLETGVPDIELDYTNLDPIQWSPRDWVALGHSSVPGIWQIVGIGRLETIRQNHSHTRLHISTLFHFTVPIDVVTAGNKSADAAMKPLNVDYLTPDDVERLFGFLLSANYQQNDVAGGLAVAEGGVWGTKGGLAIGSLELELQDRSFFYRVAHAYTWQCCFLHCSQVSRDGLVREGVVVSIDGAHWSQGPVSQGLFLNPSMAFAFREGYLAVGDDYEILRSPHLDAIFRHALDVANPKALMTLPDKYEDWPDLEALTQHRKRFGY</sequence>
<organism evidence="1 2">
    <name type="scientific">Pelagibacterium lacus</name>
    <dbReference type="NCBI Taxonomy" id="2282655"/>
    <lineage>
        <taxon>Bacteria</taxon>
        <taxon>Pseudomonadati</taxon>
        <taxon>Pseudomonadota</taxon>
        <taxon>Alphaproteobacteria</taxon>
        <taxon>Hyphomicrobiales</taxon>
        <taxon>Devosiaceae</taxon>
        <taxon>Pelagibacterium</taxon>
    </lineage>
</organism>
<dbReference type="Proteomes" id="UP000253759">
    <property type="component" value="Unassembled WGS sequence"/>
</dbReference>
<comment type="caution">
    <text evidence="1">The sequence shown here is derived from an EMBL/GenBank/DDBJ whole genome shotgun (WGS) entry which is preliminary data.</text>
</comment>
<proteinExistence type="predicted"/>
<accession>A0A369W497</accession>
<evidence type="ECO:0000313" key="1">
    <source>
        <dbReference type="EMBL" id="RDE08859.1"/>
    </source>
</evidence>
<name>A0A369W497_9HYPH</name>
<evidence type="ECO:0000313" key="2">
    <source>
        <dbReference type="Proteomes" id="UP000253759"/>
    </source>
</evidence>
<protein>
    <submittedName>
        <fullName evidence="1">Uncharacterized protein</fullName>
    </submittedName>
</protein>
<dbReference type="AlphaFoldDB" id="A0A369W497"/>
<gene>
    <name evidence="1" type="ORF">DVH29_09700</name>
</gene>
<dbReference type="EMBL" id="QQNH01000011">
    <property type="protein sequence ID" value="RDE08859.1"/>
    <property type="molecule type" value="Genomic_DNA"/>
</dbReference>
<reference evidence="2" key="1">
    <citation type="submission" date="2018-07" db="EMBL/GenBank/DDBJ databases">
        <authorList>
            <person name="Liu B.-T."/>
            <person name="Du Z."/>
        </authorList>
    </citation>
    <scope>NUCLEOTIDE SEQUENCE [LARGE SCALE GENOMIC DNA]</scope>
    <source>
        <strain evidence="2">XYN52</strain>
    </source>
</reference>